<comment type="caution">
    <text evidence="2">The sequence shown here is derived from an EMBL/GenBank/DDBJ whole genome shotgun (WGS) entry which is preliminary data.</text>
</comment>
<sequence length="57" mass="6013">MQDSINTAGSSAAAARTSSARAIRTQQAVNDEVTNVDNVNIFLKYAKKAEETAQAAI</sequence>
<feature type="region of interest" description="Disordered" evidence="1">
    <location>
        <begin position="1"/>
        <end position="22"/>
    </location>
</feature>
<proteinExistence type="predicted"/>
<accession>A0ABW8ETA0</accession>
<evidence type="ECO:0000313" key="3">
    <source>
        <dbReference type="Proteomes" id="UP001617427"/>
    </source>
</evidence>
<dbReference type="Proteomes" id="UP001617427">
    <property type="component" value="Unassembled WGS sequence"/>
</dbReference>
<reference evidence="2 3" key="1">
    <citation type="submission" date="2024-10" db="EMBL/GenBank/DDBJ databases">
        <title>The Natural Products Discovery Center: Release of the First 8490 Sequenced Strains for Exploring Actinobacteria Biosynthetic Diversity.</title>
        <authorList>
            <person name="Kalkreuter E."/>
            <person name="Kautsar S.A."/>
            <person name="Yang D."/>
            <person name="Bader C.D."/>
            <person name="Teijaro C.N."/>
            <person name="Fluegel L."/>
            <person name="Davis C.M."/>
            <person name="Simpson J.R."/>
            <person name="Lauterbach L."/>
            <person name="Steele A.D."/>
            <person name="Gui C."/>
            <person name="Meng S."/>
            <person name="Li G."/>
            <person name="Viehrig K."/>
            <person name="Ye F."/>
            <person name="Su P."/>
            <person name="Kiefer A.F."/>
            <person name="Nichols A."/>
            <person name="Cepeda A.J."/>
            <person name="Yan W."/>
            <person name="Fan B."/>
            <person name="Jiang Y."/>
            <person name="Adhikari A."/>
            <person name="Zheng C.-J."/>
            <person name="Schuster L."/>
            <person name="Cowan T.M."/>
            <person name="Smanski M.J."/>
            <person name="Chevrette M.G."/>
            <person name="De Carvalho L.P.S."/>
            <person name="Shen B."/>
        </authorList>
    </citation>
    <scope>NUCLEOTIDE SEQUENCE [LARGE SCALE GENOMIC DNA]</scope>
    <source>
        <strain evidence="2 3">NPDC087045</strain>
    </source>
</reference>
<keyword evidence="3" id="KW-1185">Reference proteome</keyword>
<evidence type="ECO:0000313" key="2">
    <source>
        <dbReference type="EMBL" id="MFJ3044630.1"/>
    </source>
</evidence>
<organism evidence="2 3">
    <name type="scientific">Herbaspirillum chlorophenolicum</name>
    <dbReference type="NCBI Taxonomy" id="211589"/>
    <lineage>
        <taxon>Bacteria</taxon>
        <taxon>Pseudomonadati</taxon>
        <taxon>Pseudomonadota</taxon>
        <taxon>Betaproteobacteria</taxon>
        <taxon>Burkholderiales</taxon>
        <taxon>Oxalobacteraceae</taxon>
        <taxon>Herbaspirillum</taxon>
    </lineage>
</organism>
<name>A0ABW8ETA0_9BURK</name>
<feature type="compositionally biased region" description="Low complexity" evidence="1">
    <location>
        <begin position="7"/>
        <end position="22"/>
    </location>
</feature>
<evidence type="ECO:0000256" key="1">
    <source>
        <dbReference type="SAM" id="MobiDB-lite"/>
    </source>
</evidence>
<gene>
    <name evidence="2" type="ORF">ACIPEN_02260</name>
</gene>
<dbReference type="RefSeq" id="WP_402698153.1">
    <property type="nucleotide sequence ID" value="NZ_JBIUZV010000001.1"/>
</dbReference>
<dbReference type="EMBL" id="JBIUZV010000001">
    <property type="protein sequence ID" value="MFJ3044630.1"/>
    <property type="molecule type" value="Genomic_DNA"/>
</dbReference>
<protein>
    <submittedName>
        <fullName evidence="2">Uncharacterized protein</fullName>
    </submittedName>
</protein>